<dbReference type="AlphaFoldDB" id="A0A9D2RKD8"/>
<comment type="caution">
    <text evidence="2">The sequence shown here is derived from an EMBL/GenBank/DDBJ whole genome shotgun (WGS) entry which is preliminary data.</text>
</comment>
<proteinExistence type="predicted"/>
<feature type="non-terminal residue" evidence="2">
    <location>
        <position position="169"/>
    </location>
</feature>
<keyword evidence="2" id="KW-0378">Hydrolase</keyword>
<name>A0A9D2RKD8_9BURK</name>
<reference evidence="2" key="1">
    <citation type="journal article" date="2021" name="PeerJ">
        <title>Extensive microbial diversity within the chicken gut microbiome revealed by metagenomics and culture.</title>
        <authorList>
            <person name="Gilroy R."/>
            <person name="Ravi A."/>
            <person name="Getino M."/>
            <person name="Pursley I."/>
            <person name="Horton D.L."/>
            <person name="Alikhan N.F."/>
            <person name="Baker D."/>
            <person name="Gharbi K."/>
            <person name="Hall N."/>
            <person name="Watson M."/>
            <person name="Adriaenssens E.M."/>
            <person name="Foster-Nyarko E."/>
            <person name="Jarju S."/>
            <person name="Secka A."/>
            <person name="Antonio M."/>
            <person name="Oren A."/>
            <person name="Chaudhuri R.R."/>
            <person name="La Ragione R."/>
            <person name="Hildebrand F."/>
            <person name="Pallen M.J."/>
        </authorList>
    </citation>
    <scope>NUCLEOTIDE SEQUENCE</scope>
    <source>
        <strain evidence="2">9264</strain>
    </source>
</reference>
<feature type="domain" description="AB hydrolase-1" evidence="1">
    <location>
        <begin position="35"/>
        <end position="145"/>
    </location>
</feature>
<evidence type="ECO:0000313" key="3">
    <source>
        <dbReference type="Proteomes" id="UP000823889"/>
    </source>
</evidence>
<organism evidence="2 3">
    <name type="scientific">Candidatus Paenalcaligenes intestinipullorum</name>
    <dbReference type="NCBI Taxonomy" id="2838718"/>
    <lineage>
        <taxon>Bacteria</taxon>
        <taxon>Pseudomonadati</taxon>
        <taxon>Pseudomonadota</taxon>
        <taxon>Betaproteobacteria</taxon>
        <taxon>Burkholderiales</taxon>
        <taxon>Alcaligenaceae</taxon>
        <taxon>Paenalcaligenes</taxon>
    </lineage>
</organism>
<protein>
    <submittedName>
        <fullName evidence="2">Alpha/beta hydrolase</fullName>
    </submittedName>
</protein>
<evidence type="ECO:0000313" key="2">
    <source>
        <dbReference type="EMBL" id="HJD45011.1"/>
    </source>
</evidence>
<dbReference type="InterPro" id="IPR000073">
    <property type="entry name" value="AB_hydrolase_1"/>
</dbReference>
<dbReference type="SUPFAM" id="SSF53474">
    <property type="entry name" value="alpha/beta-Hydrolases"/>
    <property type="match status" value="1"/>
</dbReference>
<dbReference type="InterPro" id="IPR029058">
    <property type="entry name" value="AB_hydrolase_fold"/>
</dbReference>
<evidence type="ECO:0000259" key="1">
    <source>
        <dbReference type="Pfam" id="PF12697"/>
    </source>
</evidence>
<dbReference type="GO" id="GO:0016787">
    <property type="term" value="F:hydrolase activity"/>
    <property type="evidence" value="ECO:0007669"/>
    <property type="project" value="UniProtKB-KW"/>
</dbReference>
<gene>
    <name evidence="2" type="ORF">H9906_08320</name>
</gene>
<dbReference type="Pfam" id="PF12697">
    <property type="entry name" value="Abhydrolase_6"/>
    <property type="match status" value="1"/>
</dbReference>
<dbReference type="Proteomes" id="UP000823889">
    <property type="component" value="Unassembled WGS sequence"/>
</dbReference>
<reference evidence="2" key="2">
    <citation type="submission" date="2021-04" db="EMBL/GenBank/DDBJ databases">
        <authorList>
            <person name="Gilroy R."/>
        </authorList>
    </citation>
    <scope>NUCLEOTIDE SEQUENCE</scope>
    <source>
        <strain evidence="2">9264</strain>
    </source>
</reference>
<accession>A0A9D2RKD8</accession>
<dbReference type="Gene3D" id="3.40.50.1820">
    <property type="entry name" value="alpha/beta hydrolase"/>
    <property type="match status" value="1"/>
</dbReference>
<sequence>MAQPVSEFIDLPDANGLLTIEYQWVGVDQPDAPYIVFLHEGLGSVAHWGSWPHELASELGYRGLVYSRKGYGLSTPRIPEAPLPLNYLHLEATRRLPDLLTALGLDQQPPILFGHSDGATIALLYAAHAALAPLATIAVAPHIYVETQTTAAVQQTGLNYQSGTLRERL</sequence>
<dbReference type="EMBL" id="DWUQ01000173">
    <property type="protein sequence ID" value="HJD45011.1"/>
    <property type="molecule type" value="Genomic_DNA"/>
</dbReference>